<evidence type="ECO:0000256" key="4">
    <source>
        <dbReference type="ARBA" id="ARBA00023136"/>
    </source>
</evidence>
<feature type="transmembrane region" description="Helical" evidence="5">
    <location>
        <begin position="6"/>
        <end position="23"/>
    </location>
</feature>
<evidence type="ECO:0000313" key="7">
    <source>
        <dbReference type="Proteomes" id="UP000823877"/>
    </source>
</evidence>
<keyword evidence="2 5" id="KW-0812">Transmembrane</keyword>
<dbReference type="Pfam" id="PF02674">
    <property type="entry name" value="Colicin_V"/>
    <property type="match status" value="2"/>
</dbReference>
<evidence type="ECO:0000256" key="5">
    <source>
        <dbReference type="SAM" id="Phobius"/>
    </source>
</evidence>
<reference evidence="6" key="1">
    <citation type="journal article" date="2021" name="PeerJ">
        <title>Extensive microbial diversity within the chicken gut microbiome revealed by metagenomics and culture.</title>
        <authorList>
            <person name="Gilroy R."/>
            <person name="Ravi A."/>
            <person name="Getino M."/>
            <person name="Pursley I."/>
            <person name="Horton D.L."/>
            <person name="Alikhan N.F."/>
            <person name="Baker D."/>
            <person name="Gharbi K."/>
            <person name="Hall N."/>
            <person name="Watson M."/>
            <person name="Adriaenssens E.M."/>
            <person name="Foster-Nyarko E."/>
            <person name="Jarju S."/>
            <person name="Secka A."/>
            <person name="Antonio M."/>
            <person name="Oren A."/>
            <person name="Chaudhuri R.R."/>
            <person name="La Ragione R."/>
            <person name="Hildebrand F."/>
            <person name="Pallen M.J."/>
        </authorList>
    </citation>
    <scope>NUCLEOTIDE SEQUENCE</scope>
    <source>
        <strain evidence="6">CHK188-16595</strain>
    </source>
</reference>
<evidence type="ECO:0000256" key="3">
    <source>
        <dbReference type="ARBA" id="ARBA00022989"/>
    </source>
</evidence>
<comment type="subcellular location">
    <subcellularLocation>
        <location evidence="1">Membrane</location>
        <topology evidence="1">Multi-pass membrane protein</topology>
    </subcellularLocation>
</comment>
<dbReference type="AlphaFoldDB" id="A0A9D2MHS6"/>
<evidence type="ECO:0000256" key="2">
    <source>
        <dbReference type="ARBA" id="ARBA00022692"/>
    </source>
</evidence>
<organism evidence="6 7">
    <name type="scientific">Candidatus Eubacterium faecale</name>
    <dbReference type="NCBI Taxonomy" id="2838568"/>
    <lineage>
        <taxon>Bacteria</taxon>
        <taxon>Bacillati</taxon>
        <taxon>Bacillota</taxon>
        <taxon>Clostridia</taxon>
        <taxon>Eubacteriales</taxon>
        <taxon>Eubacteriaceae</taxon>
        <taxon>Eubacterium</taxon>
    </lineage>
</organism>
<gene>
    <name evidence="6" type="ORF">IAA37_01405</name>
</gene>
<feature type="transmembrane region" description="Helical" evidence="5">
    <location>
        <begin position="169"/>
        <end position="193"/>
    </location>
</feature>
<sequence>MSVNYIDIILIVIFAACILDGYARGFLLSLISFAKYIIGFPLAFYVADTYSLPFYNQFVSGAALEKISQGLSDSANIDSFVSAVRDAVGELPFGLSGSVDLSFLNGISNESAANAVLQNIVEPVALVLIKIILFVITIALFYVLVWLVSKVIRGIMKKDHAPLKRTNKFLGAVFGVLKGMATLAVFSAALVFLRDFLFTSSQQFVSQVDTSAVVEFINKINPLLYLV</sequence>
<keyword evidence="4 5" id="KW-0472">Membrane</keyword>
<evidence type="ECO:0000313" key="6">
    <source>
        <dbReference type="EMBL" id="HJB74318.1"/>
    </source>
</evidence>
<comment type="caution">
    <text evidence="6">The sequence shown here is derived from an EMBL/GenBank/DDBJ whole genome shotgun (WGS) entry which is preliminary data.</text>
</comment>
<name>A0A9D2MHS6_9FIRM</name>
<dbReference type="PANTHER" id="PTHR37306">
    <property type="entry name" value="COLICIN V PRODUCTION PROTEIN"/>
    <property type="match status" value="1"/>
</dbReference>
<keyword evidence="3 5" id="KW-1133">Transmembrane helix</keyword>
<feature type="transmembrane region" description="Helical" evidence="5">
    <location>
        <begin position="30"/>
        <end position="47"/>
    </location>
</feature>
<dbReference type="GO" id="GO:0009403">
    <property type="term" value="P:toxin biosynthetic process"/>
    <property type="evidence" value="ECO:0007669"/>
    <property type="project" value="InterPro"/>
</dbReference>
<proteinExistence type="predicted"/>
<dbReference type="EMBL" id="DWXN01000002">
    <property type="protein sequence ID" value="HJB74318.1"/>
    <property type="molecule type" value="Genomic_DNA"/>
</dbReference>
<accession>A0A9D2MHS6</accession>
<dbReference type="PANTHER" id="PTHR37306:SF1">
    <property type="entry name" value="COLICIN V PRODUCTION PROTEIN"/>
    <property type="match status" value="1"/>
</dbReference>
<evidence type="ECO:0000256" key="1">
    <source>
        <dbReference type="ARBA" id="ARBA00004141"/>
    </source>
</evidence>
<protein>
    <submittedName>
        <fullName evidence="6">CvpA family protein</fullName>
    </submittedName>
</protein>
<reference evidence="6" key="2">
    <citation type="submission" date="2021-04" db="EMBL/GenBank/DDBJ databases">
        <authorList>
            <person name="Gilroy R."/>
        </authorList>
    </citation>
    <scope>NUCLEOTIDE SEQUENCE</scope>
    <source>
        <strain evidence="6">CHK188-16595</strain>
    </source>
</reference>
<dbReference type="InterPro" id="IPR003825">
    <property type="entry name" value="Colicin-V_CvpA"/>
</dbReference>
<dbReference type="GO" id="GO:0016020">
    <property type="term" value="C:membrane"/>
    <property type="evidence" value="ECO:0007669"/>
    <property type="project" value="UniProtKB-SubCell"/>
</dbReference>
<feature type="transmembrane region" description="Helical" evidence="5">
    <location>
        <begin position="124"/>
        <end position="148"/>
    </location>
</feature>
<dbReference type="Proteomes" id="UP000823877">
    <property type="component" value="Unassembled WGS sequence"/>
</dbReference>